<feature type="compositionally biased region" description="Polar residues" evidence="1">
    <location>
        <begin position="150"/>
        <end position="160"/>
    </location>
</feature>
<dbReference type="OMA" id="VDSSCHY"/>
<feature type="transmembrane region" description="Helical" evidence="2">
    <location>
        <begin position="12"/>
        <end position="33"/>
    </location>
</feature>
<feature type="compositionally biased region" description="Basic and acidic residues" evidence="1">
    <location>
        <begin position="323"/>
        <end position="333"/>
    </location>
</feature>
<keyword evidence="2" id="KW-1133">Transmembrane helix</keyword>
<feature type="region of interest" description="Disordered" evidence="1">
    <location>
        <begin position="84"/>
        <end position="103"/>
    </location>
</feature>
<sequence>MELLRLHRFKKISVIFLFIIVILLFLNFELLYASDAKESESNLTEVKNTQDSEDSSKKPESLDDGASSEAIGLLHSSDFDSFIQEKELNNKDDPEKSSEKHSTIKLMEEAPPALDLEEIPRLDNDINTNEKKEEQKSESENKDSDLHLKTISTPINQEQVSTSTSSSGSSSNSSSDSSAAVSSSASTLESAPDSFSSSVQTSTFNHASSSNQADEEIKLDHEESELKTLSQDSQESYSSTSQRGLRGYKEEIHPELSSVGPDSDSGSKPPAGSASASNLASTSNSGSGLLLPGTSEASSDEVELQLLLKSSTYNLPTVDSASEEEKNTTDTEAKTNTNSESSYSSQTNDETELKPQNSSQSEEEDGESKKLKSEMQAEESEFSSDFENNVEFPDDNSKASSSSAKSGSTTSSTGSNTKDEEIAITFEKPEIQEVSTQVENLTKPQETNTSYKYVSVATQTDPIKTSRRSGSSKRRARKIMTKKGLSLLIKEFNTSKTKKKITFLKKLFSRISNDDVNLISTLISREIANREKNHVLRRALSSNIPEKPLLGREWIQREKSKKQTS</sequence>
<feature type="compositionally biased region" description="Polar residues" evidence="1">
    <location>
        <begin position="334"/>
        <end position="360"/>
    </location>
</feature>
<feature type="compositionally biased region" description="Low complexity" evidence="1">
    <location>
        <begin position="230"/>
        <end position="242"/>
    </location>
</feature>
<feature type="region of interest" description="Disordered" evidence="1">
    <location>
        <begin position="41"/>
        <end position="69"/>
    </location>
</feature>
<dbReference type="VEuPathDB" id="CryptoDB:CPATCC_0012490"/>
<feature type="compositionally biased region" description="Low complexity" evidence="1">
    <location>
        <begin position="161"/>
        <end position="191"/>
    </location>
</feature>
<evidence type="ECO:0000313" key="4">
    <source>
        <dbReference type="EMBL" id="QOY40980.1"/>
    </source>
</evidence>
<reference evidence="3 5" key="1">
    <citation type="journal article" date="2003" name="Genome Res.">
        <title>Integrated mapping, chromosomal sequencing and sequence analysis of Cryptosporidium parvum.</title>
        <authorList>
            <person name="Bankier A.T."/>
            <person name="Spriggs H.F."/>
            <person name="Fartmann B."/>
            <person name="Konfortov B.A."/>
            <person name="Madera M."/>
            <person name="Vogel C."/>
            <person name="Teichmann S.A."/>
            <person name="Ivens A."/>
            <person name="Dear P.H."/>
        </authorList>
    </citation>
    <scope>NUCLEOTIDE SEQUENCE [LARGE SCALE GENOMIC DNA]</scope>
    <source>
        <strain evidence="3">Iowa</strain>
    </source>
</reference>
<feature type="compositionally biased region" description="Polar residues" evidence="1">
    <location>
        <begin position="308"/>
        <end position="320"/>
    </location>
</feature>
<keyword evidence="2" id="KW-0812">Transmembrane</keyword>
<feature type="compositionally biased region" description="Low complexity" evidence="1">
    <location>
        <begin position="257"/>
        <end position="295"/>
    </location>
</feature>
<evidence type="ECO:0000256" key="1">
    <source>
        <dbReference type="SAM" id="MobiDB-lite"/>
    </source>
</evidence>
<evidence type="ECO:0000313" key="3">
    <source>
        <dbReference type="EMBL" id="CAD98651.1"/>
    </source>
</evidence>
<gene>
    <name evidence="3" type="ORF">1MB.56</name>
    <name evidence="4" type="ORF">CPATCC_002614</name>
</gene>
<feature type="region of interest" description="Disordered" evidence="1">
    <location>
        <begin position="108"/>
        <end position="420"/>
    </location>
</feature>
<evidence type="ECO:0000313" key="5">
    <source>
        <dbReference type="Proteomes" id="UP000242991"/>
    </source>
</evidence>
<evidence type="ECO:0000256" key="2">
    <source>
        <dbReference type="SAM" id="Phobius"/>
    </source>
</evidence>
<dbReference type="EMBL" id="CP044417">
    <property type="protein sequence ID" value="QOY40980.1"/>
    <property type="molecule type" value="Genomic_DNA"/>
</dbReference>
<feature type="compositionally biased region" description="Basic and acidic residues" evidence="1">
    <location>
        <begin position="48"/>
        <end position="61"/>
    </location>
</feature>
<reference evidence="4 6" key="2">
    <citation type="submission" date="2019-09" db="EMBL/GenBank/DDBJ databases">
        <title>Consistent, comparative and evidence-based genome assembly and annotation for Cryptosporidium parvum, C. hominis and C. tyzzeri.</title>
        <authorList>
            <person name="Baptista R.P."/>
            <person name="Li Y."/>
            <person name="Sateriale A."/>
            <person name="Ansell B."/>
            <person name="Jex A."/>
            <person name="Sanders M."/>
            <person name="Brooks K."/>
            <person name="Tracey A."/>
            <person name="Berriman M."/>
            <person name="Striepen B."/>
            <person name="Cotton J.A."/>
            <person name="Kissinger J.C."/>
        </authorList>
    </citation>
    <scope>NUCLEOTIDE SEQUENCE [LARGE SCALE GENOMIC DNA]</scope>
    <source>
        <strain evidence="4 6">IOWA-ATCC</strain>
    </source>
</reference>
<organism evidence="3 5">
    <name type="scientific">Cryptosporidium parvum</name>
    <dbReference type="NCBI Taxonomy" id="5807"/>
    <lineage>
        <taxon>Eukaryota</taxon>
        <taxon>Sar</taxon>
        <taxon>Alveolata</taxon>
        <taxon>Apicomplexa</taxon>
        <taxon>Conoidasida</taxon>
        <taxon>Coccidia</taxon>
        <taxon>Eucoccidiorida</taxon>
        <taxon>Eimeriorina</taxon>
        <taxon>Cryptosporidiidae</taxon>
        <taxon>Cryptosporidium</taxon>
    </lineage>
</organism>
<dbReference type="Proteomes" id="UP000593906">
    <property type="component" value="Chromosome 6"/>
</dbReference>
<proteinExistence type="predicted"/>
<dbReference type="Proteomes" id="UP000242991">
    <property type="component" value="Chromosome 6"/>
</dbReference>
<evidence type="ECO:0000313" key="6">
    <source>
        <dbReference type="Proteomes" id="UP000593906"/>
    </source>
</evidence>
<name>A0A7G2HK37_CRYPV</name>
<feature type="compositionally biased region" description="Basic and acidic residues" evidence="1">
    <location>
        <begin position="215"/>
        <end position="226"/>
    </location>
</feature>
<feature type="compositionally biased region" description="Basic and acidic residues" evidence="1">
    <location>
        <begin position="118"/>
        <end position="148"/>
    </location>
</feature>
<feature type="compositionally biased region" description="Low complexity" evidence="1">
    <location>
        <begin position="398"/>
        <end position="416"/>
    </location>
</feature>
<dbReference type="AlphaFoldDB" id="A0A7G2HK37"/>
<protein>
    <submittedName>
        <fullName evidence="3">Dentin sialophosphoprotein, possible</fullName>
    </submittedName>
</protein>
<feature type="compositionally biased region" description="Polar residues" evidence="1">
    <location>
        <begin position="193"/>
        <end position="212"/>
    </location>
</feature>
<accession>A0A7G2HK37</accession>
<dbReference type="EMBL" id="BX538350">
    <property type="protein sequence ID" value="CAD98651.1"/>
    <property type="molecule type" value="Genomic_DNA"/>
</dbReference>
<keyword evidence="2" id="KW-0472">Membrane</keyword>